<dbReference type="Pfam" id="PF17210">
    <property type="entry name" value="SdrD_B"/>
    <property type="match status" value="1"/>
</dbReference>
<evidence type="ECO:0000256" key="7">
    <source>
        <dbReference type="SAM" id="Phobius"/>
    </source>
</evidence>
<keyword evidence="5" id="KW-0572">Peptidoglycan-anchor</keyword>
<evidence type="ECO:0000256" key="1">
    <source>
        <dbReference type="ARBA" id="ARBA00004613"/>
    </source>
</evidence>
<feature type="signal peptide" evidence="8">
    <location>
        <begin position="1"/>
        <end position="35"/>
    </location>
</feature>
<keyword evidence="11" id="KW-1185">Reference proteome</keyword>
<evidence type="ECO:0000256" key="4">
    <source>
        <dbReference type="ARBA" id="ARBA00022729"/>
    </source>
</evidence>
<feature type="chain" id="PRO_5045804413" evidence="8">
    <location>
        <begin position="36"/>
        <end position="1863"/>
    </location>
</feature>
<accession>A0ABT7S402</accession>
<organism evidence="10 11">
    <name type="scientific">Cellulomonas edaphi</name>
    <dbReference type="NCBI Taxonomy" id="3053468"/>
    <lineage>
        <taxon>Bacteria</taxon>
        <taxon>Bacillati</taxon>
        <taxon>Actinomycetota</taxon>
        <taxon>Actinomycetes</taxon>
        <taxon>Micrococcales</taxon>
        <taxon>Cellulomonadaceae</taxon>
        <taxon>Cellulomonas</taxon>
    </lineage>
</organism>
<dbReference type="PROSITE" id="PS50847">
    <property type="entry name" value="GRAM_POS_ANCHORING"/>
    <property type="match status" value="1"/>
</dbReference>
<evidence type="ECO:0000256" key="3">
    <source>
        <dbReference type="ARBA" id="ARBA00022525"/>
    </source>
</evidence>
<gene>
    <name evidence="10" type="ORF">QRT05_03340</name>
</gene>
<feature type="region of interest" description="Disordered" evidence="6">
    <location>
        <begin position="1801"/>
        <end position="1833"/>
    </location>
</feature>
<dbReference type="InterPro" id="IPR019931">
    <property type="entry name" value="LPXTG_anchor"/>
</dbReference>
<sequence>MHLNVIRPARRAVSGVTVAALLATGLVAGASTASAATDTVGGRVYRDFNGNGAYDTVVAVGVAKDVGLPGVDVVVTDGRGASTTVQTGPTGQWTADVTSLTGPRFRVQLETPDALVTSAVGSANRSSVQFVEAGATDVDYGVNVPADHTQDHVPLVTTIQYAGTRAGADVKDLAAVTATPWDVARNDSGANDYSRFAARTTIATYGQVGSVWSTAYSGVTDDLYVSATYKRHADLGPGGLGAIYRFADLTADDGTVRTTPAMSTIDVTTLRDQDGNLIDVGTAARPALGSSSSLAPDADAFAKAAKVGIGGISLNARGTVLYFVNLRDAQLYAVDLTATPRTALRVGSGAGAGEQPWALSVRGGKVYVGSTDTGAVAGQPAGTAGLRAHVRVASEAAVLAGSPVWTSVVKNGDGTDGVALGYTKGNPISGWSGRGTYWADTKPQVKRWNTWSDTWTFAGGAVGFAAPDASGAAGWGPVHAYPQAVLTDLTFDQDGFLILSLADRTAIQGGNRNSASDPAVTGTFESVSAGDMLIAGATDVAHTQFRAESNGSVTGYNYLGASVVRSGQVGNGQGPGGGEFYADQQNLGTGATHYETTLGSAVSFPGAPQPVLATVFDPLGGIRLAGLMWFNGTTGAAVRGYEHTLDTAQTSGSRTFQKGGGLGAIEALAGEAPVEIGNRVWFDADQDGIQDADEPAVAGVVVGLVDQGGTTVATRTTDASGEYYFRSDTDGFDAFGAYTLTFTRPSTGSWSGGAFGDVPWSRLSFTTQDAGSDDTVDSDADTTGTLTYTVRGPGENDHTLDVGLVADASFTVEKAISPDGGTADPGATFAMHVQATSFRGEPLSLPAGDTDFDVSVGSGNGHTVSVPLGTRVEVTETTTTGLRSPATVDPAGSFAVLSTGQPQLVTVTNTLVEPGTFSVHKSVTGPGAAYVPAGTGFTVEYSTDAGSTWKTLTVADGATVTSPELPAGSTVLVREAPRPAVTGVVWGAATWTIGSATSTGTQSVTIGDGTDIGLALENPTTLVSSGFSVTKDVAGAAAGSVPDDFAFTVHYAYVDAAGADVTGDLELSKSAPTDGVAGVPFGTSVTLSESTPTGAPADVRWGAPGWAGTGVTDNGDGSATLVVGASTAAVTLTNPTTQRTGGFDITKRVTGAASGSAPDADYTVHYAYGTTSGTLSMAADETDGVTGIPAGTEVLLWEGTRPAGAPDLSWGTPVWGGAGVTDNGDGTATLVVGDGVVADVELTNPTTQLVGGFSVTKAVTGDASASVPPTFQFTVRYALDGVDQPPITLTTADPTRAFAGLPRGAVVTLDEVSPTGAPADVRWGNPVWSGTGVTVQGDGSASFVVGDQAVAVTLTNPTARVLGSFAVTKRVVGEGRRVLEGDPAFSVTYSHPGAQPETITVHDGERWASPQLPAGTVVTLSEARPLVGLPAGATWGTPRFLVGGVEVDSVTIGDGTTVEVTLENPTAVTPLVDIEKGDGVGSTITHDADTMADGEVYAPGERRRVVLTVANTGTERLRDVVLRDSTVSGADVTAIRWTFPDGSTALADRVSGAWEARWEATFDGSTSFAPGAVITGIATLTVRAGDAPHVDRARVDAVGVASGTRVDDRDDYHAFTGAIQVIKYDGSHADPVVRDGGDWVIPAKPLVDPAQDANDAAHAVHLPAGAPSPVRWVVTNTGSTTLTDVDLVDVTRDGPALTGITCDLSELGGPATFAPSRGTWHGLLPPSASFFCTGTLTLATGAHADTVTATATVVVPAVDAGGVPTGAPSLGGRGRPVVATHDDGTPVRVTDADPFHAVDVVEPTERPGVDPTEPTPGGPAPKPVPDDESLARTGSDVAPALGVALLAVLLGGLAVGVARRRRS</sequence>
<dbReference type="InterPro" id="IPR033764">
    <property type="entry name" value="Sdr_B"/>
</dbReference>
<evidence type="ECO:0000313" key="10">
    <source>
        <dbReference type="EMBL" id="MDM7830355.1"/>
    </source>
</evidence>
<comment type="subcellular location">
    <subcellularLocation>
        <location evidence="1">Secreted</location>
    </subcellularLocation>
</comment>
<dbReference type="SUPFAM" id="SSF117074">
    <property type="entry name" value="Hypothetical protein PA1324"/>
    <property type="match status" value="1"/>
</dbReference>
<keyword evidence="2" id="KW-0134">Cell wall</keyword>
<evidence type="ECO:0000256" key="2">
    <source>
        <dbReference type="ARBA" id="ARBA00022512"/>
    </source>
</evidence>
<comment type="caution">
    <text evidence="10">The sequence shown here is derived from an EMBL/GenBank/DDBJ whole genome shotgun (WGS) entry which is preliminary data.</text>
</comment>
<evidence type="ECO:0000256" key="8">
    <source>
        <dbReference type="SAM" id="SignalP"/>
    </source>
</evidence>
<dbReference type="Proteomes" id="UP001321453">
    <property type="component" value="Unassembled WGS sequence"/>
</dbReference>
<reference evidence="10 11" key="1">
    <citation type="submission" date="2023-06" db="EMBL/GenBank/DDBJ databases">
        <title>Cellulomonas sp. MW9 Whole genome sequence.</title>
        <authorList>
            <person name="Park S."/>
        </authorList>
    </citation>
    <scope>NUCLEOTIDE SEQUENCE [LARGE SCALE GENOMIC DNA]</scope>
    <source>
        <strain evidence="10 11">MW9</strain>
    </source>
</reference>
<dbReference type="InterPro" id="IPR013783">
    <property type="entry name" value="Ig-like_fold"/>
</dbReference>
<dbReference type="RefSeq" id="WP_289445248.1">
    <property type="nucleotide sequence ID" value="NZ_JAUCGR010000001.1"/>
</dbReference>
<keyword evidence="7" id="KW-0812">Transmembrane</keyword>
<feature type="compositionally biased region" description="Pro residues" evidence="6">
    <location>
        <begin position="1813"/>
        <end position="1823"/>
    </location>
</feature>
<keyword evidence="3" id="KW-0964">Secreted</keyword>
<dbReference type="InterPro" id="IPR046022">
    <property type="entry name" value="DUF5979"/>
</dbReference>
<dbReference type="Pfam" id="PF19407">
    <property type="entry name" value="DUF5979"/>
    <property type="match status" value="6"/>
</dbReference>
<keyword evidence="7" id="KW-0472">Membrane</keyword>
<dbReference type="EMBL" id="JAUCGR010000001">
    <property type="protein sequence ID" value="MDM7830355.1"/>
    <property type="molecule type" value="Genomic_DNA"/>
</dbReference>
<evidence type="ECO:0000313" key="11">
    <source>
        <dbReference type="Proteomes" id="UP001321453"/>
    </source>
</evidence>
<name>A0ABT7S402_9CELL</name>
<protein>
    <submittedName>
        <fullName evidence="10">DUF5979 domain-containing protein</fullName>
    </submittedName>
</protein>
<feature type="domain" description="Gram-positive cocci surface proteins LPxTG" evidence="9">
    <location>
        <begin position="1830"/>
        <end position="1863"/>
    </location>
</feature>
<dbReference type="Gene3D" id="2.60.40.10">
    <property type="entry name" value="Immunoglobulins"/>
    <property type="match status" value="2"/>
</dbReference>
<proteinExistence type="predicted"/>
<evidence type="ECO:0000256" key="6">
    <source>
        <dbReference type="SAM" id="MobiDB-lite"/>
    </source>
</evidence>
<keyword evidence="4 8" id="KW-0732">Signal</keyword>
<dbReference type="SUPFAM" id="SSF63825">
    <property type="entry name" value="YWTD domain"/>
    <property type="match status" value="1"/>
</dbReference>
<keyword evidence="7" id="KW-1133">Transmembrane helix</keyword>
<evidence type="ECO:0000259" key="9">
    <source>
        <dbReference type="PROSITE" id="PS50847"/>
    </source>
</evidence>
<evidence type="ECO:0000256" key="5">
    <source>
        <dbReference type="ARBA" id="ARBA00023088"/>
    </source>
</evidence>
<feature type="transmembrane region" description="Helical" evidence="7">
    <location>
        <begin position="1837"/>
        <end position="1858"/>
    </location>
</feature>